<dbReference type="Pfam" id="PF26576">
    <property type="entry name" value="IBH1_N"/>
    <property type="match status" value="1"/>
</dbReference>
<keyword evidence="2" id="KW-0804">Transcription</keyword>
<comment type="caution">
    <text evidence="4">The sequence shown here is derived from an EMBL/GenBank/DDBJ whole genome shotgun (WGS) entry which is preliminary data.</text>
</comment>
<dbReference type="InterPro" id="IPR059002">
    <property type="entry name" value="IBH1_N"/>
</dbReference>
<evidence type="ECO:0000256" key="2">
    <source>
        <dbReference type="ARBA" id="ARBA00023163"/>
    </source>
</evidence>
<gene>
    <name evidence="4" type="ORF">AAHA92_13622</name>
</gene>
<dbReference type="PANTHER" id="PTHR33124">
    <property type="entry name" value="TRANSCRIPTION FACTOR IBH1-LIKE 1"/>
    <property type="match status" value="1"/>
</dbReference>
<feature type="domain" description="IBH1-like N-terminal" evidence="3">
    <location>
        <begin position="8"/>
        <end position="72"/>
    </location>
</feature>
<accession>A0ABD1H8V3</accession>
<dbReference type="Proteomes" id="UP001567538">
    <property type="component" value="Unassembled WGS sequence"/>
</dbReference>
<dbReference type="InterPro" id="IPR044660">
    <property type="entry name" value="IBH1-like"/>
</dbReference>
<keyword evidence="5" id="KW-1185">Reference proteome</keyword>
<keyword evidence="1" id="KW-0805">Transcription regulation</keyword>
<protein>
    <submittedName>
        <fullName evidence="4">Transcription factor IBH1-like</fullName>
    </submittedName>
</protein>
<sequence length="142" mass="16201">MAMNFHQSAIKTRFAVRFVQAMKRLNKRRGVTTTDSYKRYRATRAAACASMASAVGPQRAWSRAVLSKTKRRRFQAISRKRRLINPRRNLGFGQEEDLRGLVPGGKGMEYCSLLSETAHYIRCLQAQIQVMTDILHHSSSLN</sequence>
<reference evidence="4 5" key="1">
    <citation type="submission" date="2024-06" db="EMBL/GenBank/DDBJ databases">
        <title>A chromosome level genome sequence of Diviner's sage (Salvia divinorum).</title>
        <authorList>
            <person name="Ford S.A."/>
            <person name="Ro D.-K."/>
            <person name="Ness R.W."/>
            <person name="Phillips M.A."/>
        </authorList>
    </citation>
    <scope>NUCLEOTIDE SEQUENCE [LARGE SCALE GENOMIC DNA]</scope>
    <source>
        <strain evidence="4">SAF-2024a</strain>
        <tissue evidence="4">Leaf</tissue>
    </source>
</reference>
<dbReference type="EMBL" id="JBEAFC010000006">
    <property type="protein sequence ID" value="KAL1552876.1"/>
    <property type="molecule type" value="Genomic_DNA"/>
</dbReference>
<dbReference type="AlphaFoldDB" id="A0ABD1H8V3"/>
<name>A0ABD1H8V3_SALDI</name>
<proteinExistence type="predicted"/>
<evidence type="ECO:0000259" key="3">
    <source>
        <dbReference type="Pfam" id="PF26576"/>
    </source>
</evidence>
<evidence type="ECO:0000256" key="1">
    <source>
        <dbReference type="ARBA" id="ARBA00023015"/>
    </source>
</evidence>
<dbReference type="PANTHER" id="PTHR33124:SF40">
    <property type="entry name" value="TRANSCRIPTION FACTOR IBH1"/>
    <property type="match status" value="1"/>
</dbReference>
<evidence type="ECO:0000313" key="5">
    <source>
        <dbReference type="Proteomes" id="UP001567538"/>
    </source>
</evidence>
<evidence type="ECO:0000313" key="4">
    <source>
        <dbReference type="EMBL" id="KAL1552876.1"/>
    </source>
</evidence>
<organism evidence="4 5">
    <name type="scientific">Salvia divinorum</name>
    <name type="common">Maria pastora</name>
    <name type="synonym">Diviner's sage</name>
    <dbReference type="NCBI Taxonomy" id="28513"/>
    <lineage>
        <taxon>Eukaryota</taxon>
        <taxon>Viridiplantae</taxon>
        <taxon>Streptophyta</taxon>
        <taxon>Embryophyta</taxon>
        <taxon>Tracheophyta</taxon>
        <taxon>Spermatophyta</taxon>
        <taxon>Magnoliopsida</taxon>
        <taxon>eudicotyledons</taxon>
        <taxon>Gunneridae</taxon>
        <taxon>Pentapetalae</taxon>
        <taxon>asterids</taxon>
        <taxon>lamiids</taxon>
        <taxon>Lamiales</taxon>
        <taxon>Lamiaceae</taxon>
        <taxon>Nepetoideae</taxon>
        <taxon>Mentheae</taxon>
        <taxon>Salviinae</taxon>
        <taxon>Salvia</taxon>
        <taxon>Salvia subgen. Calosphace</taxon>
    </lineage>
</organism>